<evidence type="ECO:0000313" key="3">
    <source>
        <dbReference type="EMBL" id="TLX47140.1"/>
    </source>
</evidence>
<accession>A0A5R9Q1V6</accession>
<feature type="domain" description="AMP-dependent synthetase/ligase" evidence="2">
    <location>
        <begin position="18"/>
        <end position="329"/>
    </location>
</feature>
<dbReference type="OrthoDB" id="9803968at2"/>
<dbReference type="InterPro" id="IPR020845">
    <property type="entry name" value="AMP-binding_CS"/>
</dbReference>
<evidence type="ECO:0000256" key="1">
    <source>
        <dbReference type="ARBA" id="ARBA00022598"/>
    </source>
</evidence>
<protein>
    <submittedName>
        <fullName evidence="3">AMP-dependent synthetase</fullName>
    </submittedName>
</protein>
<keyword evidence="1" id="KW-0436">Ligase</keyword>
<dbReference type="AlphaFoldDB" id="A0A5R9Q1V6"/>
<reference evidence="3 4" key="1">
    <citation type="submission" date="2018-01" db="EMBL/GenBank/DDBJ databases">
        <title>Co-occurrence of chitin degradation, pigmentation and bioactivity in marine Pseudoalteromonas.</title>
        <authorList>
            <person name="Paulsen S."/>
            <person name="Gram L."/>
            <person name="Machado H."/>
        </authorList>
    </citation>
    <scope>NUCLEOTIDE SEQUENCE [LARGE SCALE GENOMIC DNA]</scope>
    <source>
        <strain evidence="3 4">S3663</strain>
    </source>
</reference>
<dbReference type="SUPFAM" id="SSF56801">
    <property type="entry name" value="Acetyl-CoA synthetase-like"/>
    <property type="match status" value="1"/>
</dbReference>
<dbReference type="PROSITE" id="PS00455">
    <property type="entry name" value="AMP_BINDING"/>
    <property type="match status" value="1"/>
</dbReference>
<gene>
    <name evidence="3" type="ORF">C1E24_10060</name>
</gene>
<dbReference type="Proteomes" id="UP000309186">
    <property type="component" value="Unassembled WGS sequence"/>
</dbReference>
<dbReference type="InterPro" id="IPR050237">
    <property type="entry name" value="ATP-dep_AMP-bd_enzyme"/>
</dbReference>
<comment type="caution">
    <text evidence="3">The sequence shown here is derived from an EMBL/GenBank/DDBJ whole genome shotgun (WGS) entry which is preliminary data.</text>
</comment>
<dbReference type="PANTHER" id="PTHR43767:SF8">
    <property type="entry name" value="LONG-CHAIN-FATTY-ACID--COA LIGASE"/>
    <property type="match status" value="1"/>
</dbReference>
<name>A0A5R9Q1V6_9GAMM</name>
<dbReference type="PANTHER" id="PTHR43767">
    <property type="entry name" value="LONG-CHAIN-FATTY-ACID--COA LIGASE"/>
    <property type="match status" value="1"/>
</dbReference>
<dbReference type="InterPro" id="IPR042099">
    <property type="entry name" value="ANL_N_sf"/>
</dbReference>
<dbReference type="Pfam" id="PF00501">
    <property type="entry name" value="AMP-binding"/>
    <property type="match status" value="1"/>
</dbReference>
<sequence length="505" mass="53910">MLNTTSNTPFASLLTALRAHPANDIAVVAPEQSLTYAELVSHIIAFSRQLDSAQISAFALQSSNNLAWLIADLAAHCSDRLIVPVPDFFTELQKQHLFESSQIKHLLTDEAALQSKPFAYDLNVLSIETEGEINCPTGTQKITFTSGSTGSPKGVCLSKENQINVAQSLASTIERATNTAKAKHLCLLPFSTLLENIAGIYAVLVSGGTVVIASDEQRGFKGSKLVNPQALLAIISSTQPNTLILVPELLKLLVTASKQGWQAPSSLTFIAVGGAKVDGQLISQAHALGLPVYQGYGLSEAGSVVALNTHIIEGNNAAGELLPHSKISLENGEVIIHSNLFLGYLGEPESWYPTRFATGDLGELDGNSLQLSGRRKNLIINAFGRNISPEWPESLLDATGAFMQAVVLGDGYPALTAVAYPFAPLSDEQLQGCLASVNQQLPDYAQIAHIVALSSPISAINGCTTANGKFIRPAIEQTFKHHLDTYFNQAQCFAHPQFEATAKLA</sequence>
<dbReference type="EMBL" id="PPSW01000014">
    <property type="protein sequence ID" value="TLX47140.1"/>
    <property type="molecule type" value="Genomic_DNA"/>
</dbReference>
<proteinExistence type="predicted"/>
<dbReference type="RefSeq" id="WP_138481047.1">
    <property type="nucleotide sequence ID" value="NZ_PPSW01000014.1"/>
</dbReference>
<dbReference type="Gene3D" id="3.40.50.12780">
    <property type="entry name" value="N-terminal domain of ligase-like"/>
    <property type="match status" value="1"/>
</dbReference>
<dbReference type="GO" id="GO:0016874">
    <property type="term" value="F:ligase activity"/>
    <property type="evidence" value="ECO:0007669"/>
    <property type="project" value="UniProtKB-KW"/>
</dbReference>
<dbReference type="InterPro" id="IPR000873">
    <property type="entry name" value="AMP-dep_synth/lig_dom"/>
</dbReference>
<evidence type="ECO:0000259" key="2">
    <source>
        <dbReference type="Pfam" id="PF00501"/>
    </source>
</evidence>
<organism evidence="3 4">
    <name type="scientific">Pseudoalteromonas phenolica</name>
    <dbReference type="NCBI Taxonomy" id="161398"/>
    <lineage>
        <taxon>Bacteria</taxon>
        <taxon>Pseudomonadati</taxon>
        <taxon>Pseudomonadota</taxon>
        <taxon>Gammaproteobacteria</taxon>
        <taxon>Alteromonadales</taxon>
        <taxon>Pseudoalteromonadaceae</taxon>
        <taxon>Pseudoalteromonas</taxon>
    </lineage>
</organism>
<evidence type="ECO:0000313" key="4">
    <source>
        <dbReference type="Proteomes" id="UP000309186"/>
    </source>
</evidence>